<dbReference type="PANTHER" id="PTHR10194">
    <property type="entry name" value="RAS GTPASE-ACTIVATING PROTEINS"/>
    <property type="match status" value="1"/>
</dbReference>
<dbReference type="InterPro" id="IPR039360">
    <property type="entry name" value="Ras_GTPase"/>
</dbReference>
<feature type="compositionally biased region" description="Basic and acidic residues" evidence="3">
    <location>
        <begin position="252"/>
        <end position="266"/>
    </location>
</feature>
<reference evidence="5" key="1">
    <citation type="journal article" date="2012" name="PLoS Negl. Trop. Dis.">
        <title>A systematically improved high quality genome and transcriptome of the human blood fluke Schistosoma mansoni.</title>
        <authorList>
            <person name="Protasio A.V."/>
            <person name="Tsai I.J."/>
            <person name="Babbage A."/>
            <person name="Nichol S."/>
            <person name="Hunt M."/>
            <person name="Aslett M.A."/>
            <person name="De Silva N."/>
            <person name="Velarde G.S."/>
            <person name="Anderson T.J."/>
            <person name="Clark R.C."/>
            <person name="Davidson C."/>
            <person name="Dillon G.P."/>
            <person name="Holroyd N.E."/>
            <person name="LoVerde P.T."/>
            <person name="Lloyd C."/>
            <person name="McQuillan J."/>
            <person name="Oliveira G."/>
            <person name="Otto T.D."/>
            <person name="Parker-Manuel S.J."/>
            <person name="Quail M.A."/>
            <person name="Wilson R.A."/>
            <person name="Zerlotini A."/>
            <person name="Dunne D.W."/>
            <person name="Berriman M."/>
        </authorList>
    </citation>
    <scope>NUCLEOTIDE SEQUENCE [LARGE SCALE GENOMIC DNA]</scope>
    <source>
        <strain evidence="5">Puerto Rican</strain>
    </source>
</reference>
<dbReference type="Proteomes" id="UP000008854">
    <property type="component" value="Unassembled WGS sequence"/>
</dbReference>
<feature type="region of interest" description="Disordered" evidence="3">
    <location>
        <begin position="231"/>
        <end position="294"/>
    </location>
</feature>
<name>A0AA82MSR2_SCHMA</name>
<keyword evidence="2" id="KW-0175">Coiled coil</keyword>
<feature type="compositionally biased region" description="Polar residues" evidence="3">
    <location>
        <begin position="398"/>
        <end position="410"/>
    </location>
</feature>
<feature type="compositionally biased region" description="Basic residues" evidence="3">
    <location>
        <begin position="500"/>
        <end position="509"/>
    </location>
</feature>
<evidence type="ECO:0000256" key="3">
    <source>
        <dbReference type="SAM" id="MobiDB-lite"/>
    </source>
</evidence>
<dbReference type="SMART" id="SM00323">
    <property type="entry name" value="RasGAP"/>
    <property type="match status" value="1"/>
</dbReference>
<sequence>MTEVIRNSLINEKPKPKLLHRFKFIQRYFSYSTLQQKHLDKSSKSISTQSNSIKVKPINDDPFHLHNMTSPKLLNSRRNTNHWTMKQFKKRIQATHNNHKHKQKSATLSVEPTRDQMTSQMHHHHLYTTQYHTLKDTTSVVYTNGKDNFDTLDEIHLNNSRTMDDVSLQSISMSSLSLDDYNNDNDKADIQITNLDEVELHHRINDEKITPSNFVNEILKESGLDKSWFTVDHKMDDDDDGDDHQQRQQRRRQQEEQEQQHQERQRRQQQQVEDEDRRQARKESLNDSTTPLNGQLSMSDIYSIFTSHEQLDHYNKSFIEMNNNTSSISSNLLNVNKHKAKSNMITSLLKSNLYSKGIQLKQYLNIPTKCKTLPTMETHLSSSEKRNSSGGFHGHQSLCRNPNRSKSYFNQEHDHNHNNNNDNDNNINSFASLISNCNDYPLKDVNSSIKLNQTIHSIPDTLSRIKGQNTDQLLKHSPRRSSSLIRYHRRHDERSSVKINRSHCQHSHPQRQQPYITNYPIEHLIDHDITLPYMPTLFSSDSKSSSLSKESGGKKILNFLQRGFQSKRPKSMVKSERRKITKHRSGSSSNSDHNPPGSSSVISSDKAIVFLGEQIRLPTELYNVFEINPTESSKTNLETTDDVSHLVQICNIDPSLIGSNCNYYFQVMSPSQRMIKASTICLNSSKRKTDDVQCSCLENNGDFSAMNTPNLLRTVSHSQGNVRETVNIPFVIHNYSCQSALERDRWVQFLKRLVNPSQDAQRRKENCLNIWIQEAKGLHMKNRYYCTILVNGTICARTTIKQMTDMLFWGEEFDLSGLTNCSVLTIEIWKVCDTKASSPSHRHLTASPHRLTTSNLRQQTNTSPPMRKVMMTCTKAADDGSVSPPDFTALRNSVILDDLSTTYTNNDEVTSRQKRRKFKSSKMANPSLIATVNISLSDISNCGEVESWYTPNLNDSMTQSSGQLKQSDNKNSGESNVNKTKSKGRRSNRHEINLNSIQIRVKIRYRALIVLPLTSYARLENNLCQFQLPKTITLTNGTDKLNSFKFDSNPSLNTSSKPDLIQLLSSLDPWLNVKAKAELAGAMVVLQQARGQVTGFLASLILCEVKKQSDPNMVLRANSIATKATEIYLRLVGGSYLSNILSDFVQIVISGRPVDPQLKTSNRYPIDYEVDIAKVQTSAQLAQNQVNLLGLVETVWKRILSSEVEFPEQFRALFVEIRRYLENGLKSNYSSMNNIHNKHYDGLNSSNSTMNDGTLCEHVISACLFLRYICPAILSPSLFNLIYEFPSEPRILRAFTLVAKTIQTLANFSLFSGSKETYMKFMNQFVTDQLPAMRQFLQSISVPNPKTTSSYKSLLNNDTVLKPINSLSNIYNNNNSTIHGNSSNNGSMPHSLHIIGSDENCLKSTMSNKVKMKTSSKENNHFINNSQSHHGGFINDIDDYSSHSRQSPVFTSSEITSKLNDIKSSVNGSSMSQKYQSTKSTCNSICLPPLPTNQHGHLGLRDHVDLPLCLALCHLQLSEAIEKVPEDKRMPDVKELKSILDEVNAFLVSGKDPQPNWWHKTTINNNDNNTNHNSNITTISIKDSTPTRKTTAKTISENINNEPKTNSKSLCFQSHRNKPMSNEASIYECTNNESKFIMNTSSSSVHKSINLSDDGGTTISVLNSSITSVISPKQIVCPDIKDSHHDYKEQQVKTTSDSNIKFVISKGRYNNPCIQERVTPRCDSIEIIRIPHSNNHNNSMNTNNEEIYDIMNPTNSHAASLPIDQNVSKKVTESNHDSSTMTQRDNRRRRRVQSARKTQEPIIIHQNIVDTDNNIHVSNTLQKSSGIDHQHLSNHSASIDICSDIMNPEPIEHSEFNPIYLGNSSSSGYFTISSHGNILNYPSIEQESVIVDPIIISTSDNEIITSLSTTSTTDISSMNNPLYTCHSLKQISSINSNDFQKQMTIVDDPNHSLGLCSPQPKKTSQNSVRRHTYVNLSNDVHGTDRLIDALKNNHSNHKVNNIELDKRNWAPPMYISNEQRNRRITLTYPTSYEHVNTPTESINQNVLNYSGSEHLNLTNSFKSSPTEQELCQNSTLQTEIQRIKFIPLNTSYTIGAIPNKRTALFSSENNTPTTVIDLRSELDASQARLAEAQARLLANEAERIQILKSWQSELIKQSQLINASKAVGNNSPIPQFSSNVQLTNTENNLHCNPDENDFDESGPRSISVIPLLNSSALRSQDYSESIYDYDDSELMNNTELTKQYITDTNIQLHTSNGINRNLGLHASSPSSYLKSLRAHTNQPRMGASAVVTNLHDYHGAAPLMSDYLQSTIPRSRIITNRGYQLHNNTTTTITSPTNTELDEFCRISRSPSTPGLSNSNFTRTLPVDPVGGIDNELNSANNSIDPVTNDQEFARQIQAIVHENNQHLYS</sequence>
<dbReference type="SUPFAM" id="SSF49562">
    <property type="entry name" value="C2 domain (Calcium/lipid-binding domain, CaLB)"/>
    <property type="match status" value="1"/>
</dbReference>
<dbReference type="AlphaFoldDB" id="A0AA82MSR2"/>
<dbReference type="Gene3D" id="1.10.506.10">
    <property type="entry name" value="GTPase Activation - p120gap, domain 1"/>
    <property type="match status" value="1"/>
</dbReference>
<reference evidence="6" key="2">
    <citation type="submission" date="2023-11" db="UniProtKB">
        <authorList>
            <consortium name="WormBaseParasite"/>
        </authorList>
    </citation>
    <scope>IDENTIFICATION</scope>
    <source>
        <strain evidence="6">Puerto Rican</strain>
    </source>
</reference>
<keyword evidence="1" id="KW-0343">GTPase activation</keyword>
<feature type="region of interest" description="Disordered" evidence="3">
    <location>
        <begin position="1768"/>
        <end position="1798"/>
    </location>
</feature>
<dbReference type="InterPro" id="IPR001936">
    <property type="entry name" value="RasGAP_dom"/>
</dbReference>
<dbReference type="CDD" id="cd04013">
    <property type="entry name" value="C2_SynGAP_like"/>
    <property type="match status" value="1"/>
</dbReference>
<accession>A0AA82MSR2</accession>
<organism evidence="5 6">
    <name type="scientific">Schistosoma mansoni</name>
    <name type="common">Blood fluke</name>
    <dbReference type="NCBI Taxonomy" id="6183"/>
    <lineage>
        <taxon>Eukaryota</taxon>
        <taxon>Metazoa</taxon>
        <taxon>Spiralia</taxon>
        <taxon>Lophotrochozoa</taxon>
        <taxon>Platyhelminthes</taxon>
        <taxon>Trematoda</taxon>
        <taxon>Digenea</taxon>
        <taxon>Strigeidida</taxon>
        <taxon>Schistosomatoidea</taxon>
        <taxon>Schistosomatidae</taxon>
        <taxon>Schistosoma</taxon>
    </lineage>
</organism>
<dbReference type="InterPro" id="IPR008936">
    <property type="entry name" value="Rho_GTPase_activation_prot"/>
</dbReference>
<dbReference type="PROSITE" id="PS50018">
    <property type="entry name" value="RAS_GTPASE_ACTIV_2"/>
    <property type="match status" value="1"/>
</dbReference>
<dbReference type="InterPro" id="IPR023152">
    <property type="entry name" value="RasGAP_CS"/>
</dbReference>
<feature type="region of interest" description="Disordered" evidence="3">
    <location>
        <begin position="566"/>
        <end position="601"/>
    </location>
</feature>
<dbReference type="GO" id="GO:0005096">
    <property type="term" value="F:GTPase activator activity"/>
    <property type="evidence" value="ECO:0007669"/>
    <property type="project" value="UniProtKB-KW"/>
</dbReference>
<feature type="region of interest" description="Disordered" evidence="3">
    <location>
        <begin position="490"/>
        <end position="512"/>
    </location>
</feature>
<feature type="compositionally biased region" description="Basic and acidic residues" evidence="3">
    <location>
        <begin position="275"/>
        <end position="285"/>
    </location>
</feature>
<evidence type="ECO:0000313" key="5">
    <source>
        <dbReference type="Proteomes" id="UP000008854"/>
    </source>
</evidence>
<keyword evidence="5" id="KW-1185">Reference proteome</keyword>
<dbReference type="InterPro" id="IPR035892">
    <property type="entry name" value="C2_domain_sf"/>
</dbReference>
<proteinExistence type="predicted"/>
<feature type="region of interest" description="Disordered" evidence="3">
    <location>
        <begin position="377"/>
        <end position="424"/>
    </location>
</feature>
<feature type="compositionally biased region" description="Basic residues" evidence="3">
    <location>
        <begin position="566"/>
        <end position="585"/>
    </location>
</feature>
<protein>
    <submittedName>
        <fullName evidence="6">Synaptic ras gtpase activating protein, syngap,putative</fullName>
    </submittedName>
</protein>
<feature type="compositionally biased region" description="Polar residues" evidence="3">
    <location>
        <begin position="953"/>
        <end position="979"/>
    </location>
</feature>
<feature type="domain" description="Ras-GAP" evidence="4">
    <location>
        <begin position="1075"/>
        <end position="1307"/>
    </location>
</feature>
<dbReference type="SUPFAM" id="SSF48350">
    <property type="entry name" value="GTPase activation domain, GAP"/>
    <property type="match status" value="1"/>
</dbReference>
<evidence type="ECO:0000256" key="2">
    <source>
        <dbReference type="SAM" id="Coils"/>
    </source>
</evidence>
<evidence type="ECO:0000259" key="4">
    <source>
        <dbReference type="PROSITE" id="PS50018"/>
    </source>
</evidence>
<feature type="coiled-coil region" evidence="2">
    <location>
        <begin position="2115"/>
        <end position="2142"/>
    </location>
</feature>
<evidence type="ECO:0000256" key="1">
    <source>
        <dbReference type="ARBA" id="ARBA00022468"/>
    </source>
</evidence>
<dbReference type="PANTHER" id="PTHR10194:SF60">
    <property type="entry name" value="RAS GTPASE-ACTIVATING PROTEIN RASKOL"/>
    <property type="match status" value="1"/>
</dbReference>
<feature type="region of interest" description="Disordered" evidence="3">
    <location>
        <begin position="953"/>
        <end position="989"/>
    </location>
</feature>
<dbReference type="Pfam" id="PF00616">
    <property type="entry name" value="RasGAP"/>
    <property type="match status" value="1"/>
</dbReference>
<evidence type="ECO:0000313" key="6">
    <source>
        <dbReference type="WBParaSite" id="Smp_160370.3"/>
    </source>
</evidence>
<feature type="compositionally biased region" description="Polar residues" evidence="3">
    <location>
        <begin position="586"/>
        <end position="601"/>
    </location>
</feature>
<dbReference type="PROSITE" id="PS00509">
    <property type="entry name" value="RAS_GTPASE_ACTIV_1"/>
    <property type="match status" value="1"/>
</dbReference>
<dbReference type="WBParaSite" id="Smp_160370.3">
    <property type="protein sequence ID" value="Smp_160370.3"/>
    <property type="gene ID" value="Smp_160370"/>
</dbReference>